<reference evidence="1 2" key="1">
    <citation type="journal article" date="2019" name="Emerg. Microbes Infect.">
        <title>Comprehensive subspecies identification of 175 nontuberculous mycobacteria species based on 7547 genomic profiles.</title>
        <authorList>
            <person name="Matsumoto Y."/>
            <person name="Kinjo T."/>
            <person name="Motooka D."/>
            <person name="Nabeya D."/>
            <person name="Jung N."/>
            <person name="Uechi K."/>
            <person name="Horii T."/>
            <person name="Iida T."/>
            <person name="Fujita J."/>
            <person name="Nakamura S."/>
        </authorList>
    </citation>
    <scope>NUCLEOTIDE SEQUENCE [LARGE SCALE GENOMIC DNA]</scope>
    <source>
        <strain evidence="1 2">JCM 13574</strain>
    </source>
</reference>
<evidence type="ECO:0000313" key="1">
    <source>
        <dbReference type="EMBL" id="BBZ30746.1"/>
    </source>
</evidence>
<keyword evidence="1" id="KW-0808">Transferase</keyword>
<organism evidence="1 2">
    <name type="scientific">Mycolicibacterium madagascariense</name>
    <dbReference type="NCBI Taxonomy" id="212765"/>
    <lineage>
        <taxon>Bacteria</taxon>
        <taxon>Bacillati</taxon>
        <taxon>Actinomycetota</taxon>
        <taxon>Actinomycetes</taxon>
        <taxon>Mycobacteriales</taxon>
        <taxon>Mycobacteriaceae</taxon>
        <taxon>Mycolicibacterium</taxon>
    </lineage>
</organism>
<dbReference type="InterPro" id="IPR015421">
    <property type="entry name" value="PyrdxlP-dep_Trfase_major"/>
</dbReference>
<accession>A0A7I7XNG7</accession>
<dbReference type="PANTHER" id="PTHR43799">
    <property type="entry name" value="AMINOTRANSFERASE, PUTATIVE-RELATED"/>
    <property type="match status" value="1"/>
</dbReference>
<dbReference type="KEGG" id="mmag:MMAD_50410"/>
<name>A0A7I7XNG7_9MYCO</name>
<dbReference type="Gene3D" id="3.40.640.10">
    <property type="entry name" value="Type I PLP-dependent aspartate aminotransferase-like (Major domain)"/>
    <property type="match status" value="1"/>
</dbReference>
<protein>
    <submittedName>
        <fullName evidence="1">Putative aminotransferase</fullName>
    </submittedName>
</protein>
<dbReference type="EMBL" id="AP022610">
    <property type="protein sequence ID" value="BBZ30746.1"/>
    <property type="molecule type" value="Genomic_DNA"/>
</dbReference>
<dbReference type="RefSeq" id="WP_163742382.1">
    <property type="nucleotide sequence ID" value="NZ_AP022610.1"/>
</dbReference>
<gene>
    <name evidence="1" type="ORF">MMAD_50410</name>
</gene>
<dbReference type="GO" id="GO:0004069">
    <property type="term" value="F:L-aspartate:2-oxoglutarate aminotransferase activity"/>
    <property type="evidence" value="ECO:0007669"/>
    <property type="project" value="InterPro"/>
</dbReference>
<dbReference type="Gene3D" id="3.90.1150.10">
    <property type="entry name" value="Aspartate Aminotransferase, domain 1"/>
    <property type="match status" value="1"/>
</dbReference>
<evidence type="ECO:0000313" key="2">
    <source>
        <dbReference type="Proteomes" id="UP000466517"/>
    </source>
</evidence>
<proteinExistence type="predicted"/>
<dbReference type="InterPro" id="IPR015422">
    <property type="entry name" value="PyrdxlP-dep_Trfase_small"/>
</dbReference>
<dbReference type="SUPFAM" id="SSF53383">
    <property type="entry name" value="PLP-dependent transferases"/>
    <property type="match status" value="1"/>
</dbReference>
<keyword evidence="2" id="KW-1185">Reference proteome</keyword>
<dbReference type="Pfam" id="PF12897">
    <property type="entry name" value="Asp_aminotransf"/>
    <property type="match status" value="1"/>
</dbReference>
<dbReference type="InterPro" id="IPR015424">
    <property type="entry name" value="PyrdxlP-dep_Trfase"/>
</dbReference>
<sequence length="425" mass="46526">MSFPSLGRDELQAQHEAQRRSYAELQAKKLSLDLTRGKPSPAQLDLSNELLALPGTEYRDGDGTDTRNYGGLHGLPELRGIFSELLGIPVPNLIAGNNASLEMMHDAVVFSLLHGAVDSPRPWRDEPELKFLCPAPGYDRHFAITESYGIEMVPVPMLEDGPDVGLIEEIVAEDPAVKGMWCVPVYSNPTGTTYSWENVRRLVQMRTAATDFRLFWDNAYAVHTLTHDFVKNVDVLGLAAKAGNQNRPYVFASTSKITFAGAGVSFFGGSLGNIAWYLQHNGKKTIGPDKVNQLRHLRFFGDADGVRLHMRKHQQLLAPKFALVARILEDRLGPSKIASWTDPKGGYFVSLDVWPGTARRTVALAKDAGIAVTEAGASFPYRKDPEDKNIRIAPSFPSTPDLTEAIDGLATCALLAATEVLLTGD</sequence>
<dbReference type="AlphaFoldDB" id="A0A7I7XNG7"/>
<keyword evidence="1" id="KW-0032">Aminotransferase</keyword>
<dbReference type="Proteomes" id="UP000466517">
    <property type="component" value="Chromosome"/>
</dbReference>
<dbReference type="PANTHER" id="PTHR43799:SF1">
    <property type="entry name" value="ASPARTATE AMINOTRANSFERASE"/>
    <property type="match status" value="1"/>
</dbReference>
<dbReference type="InterPro" id="IPR024551">
    <property type="entry name" value="AspAT_Ic"/>
</dbReference>